<dbReference type="InterPro" id="IPR036322">
    <property type="entry name" value="WD40_repeat_dom_sf"/>
</dbReference>
<dbReference type="InterPro" id="IPR011494">
    <property type="entry name" value="HIRA-like_C"/>
</dbReference>
<protein>
    <recommendedName>
        <fullName evidence="11">Protein HIR</fullName>
    </recommendedName>
</protein>
<dbReference type="KEGG" id="pco:PHACADRAFT_118264"/>
<dbReference type="Gene3D" id="2.130.10.10">
    <property type="entry name" value="YVTN repeat-like/Quinoprotein amine dehydrogenase"/>
    <property type="match status" value="3"/>
</dbReference>
<evidence type="ECO:0000256" key="12">
    <source>
        <dbReference type="SAM" id="MobiDB-lite"/>
    </source>
</evidence>
<dbReference type="SUPFAM" id="SSF50978">
    <property type="entry name" value="WD40 repeat-like"/>
    <property type="match status" value="2"/>
</dbReference>
<dbReference type="GeneID" id="18907824"/>
<dbReference type="SMART" id="SM00320">
    <property type="entry name" value="WD40"/>
    <property type="match status" value="8"/>
</dbReference>
<dbReference type="GO" id="GO:0006355">
    <property type="term" value="P:regulation of DNA-templated transcription"/>
    <property type="evidence" value="ECO:0007669"/>
    <property type="project" value="InterPro"/>
</dbReference>
<dbReference type="InterPro" id="IPR031120">
    <property type="entry name" value="HIR1-like"/>
</dbReference>
<evidence type="ECO:0000256" key="6">
    <source>
        <dbReference type="ARBA" id="ARBA00022853"/>
    </source>
</evidence>
<dbReference type="InterPro" id="IPR001680">
    <property type="entry name" value="WD40_rpt"/>
</dbReference>
<feature type="domain" description="CAF1B/HIR1 beta-propeller" evidence="14">
    <location>
        <begin position="32"/>
        <end position="208"/>
    </location>
</feature>
<keyword evidence="7 11" id="KW-0805">Transcription regulation</keyword>
<comment type="function">
    <text evidence="11">Required for replication-independent chromatin assembly and for the periodic repression of histone gene transcription during the cell cycle.</text>
</comment>
<comment type="subcellular location">
    <subcellularLocation>
        <location evidence="1 11">Nucleus</location>
    </subcellularLocation>
</comment>
<proteinExistence type="inferred from homology"/>
<dbReference type="PROSITE" id="PS00678">
    <property type="entry name" value="WD_REPEATS_1"/>
    <property type="match status" value="1"/>
</dbReference>
<evidence type="ECO:0000256" key="8">
    <source>
        <dbReference type="ARBA" id="ARBA00023163"/>
    </source>
</evidence>
<dbReference type="PROSITE" id="PS50294">
    <property type="entry name" value="WD_REPEATS_REGION"/>
    <property type="match status" value="3"/>
</dbReference>
<dbReference type="PROSITE" id="PS50082">
    <property type="entry name" value="WD_REPEATS_2"/>
    <property type="match status" value="3"/>
</dbReference>
<evidence type="ECO:0000313" key="15">
    <source>
        <dbReference type="EMBL" id="EKM56503.1"/>
    </source>
</evidence>
<evidence type="ECO:0000256" key="10">
    <source>
        <dbReference type="PROSITE-ProRule" id="PRU00221"/>
    </source>
</evidence>
<reference evidence="15 16" key="1">
    <citation type="journal article" date="2012" name="BMC Genomics">
        <title>Comparative genomics of the white-rot fungi, Phanerochaete carnosa and P. chrysosporium, to elucidate the genetic basis of the distinct wood types they colonize.</title>
        <authorList>
            <person name="Suzuki H."/>
            <person name="MacDonald J."/>
            <person name="Syed K."/>
            <person name="Salamov A."/>
            <person name="Hori C."/>
            <person name="Aerts A."/>
            <person name="Henrissat B."/>
            <person name="Wiebenga A."/>
            <person name="vanKuyk P.A."/>
            <person name="Barry K."/>
            <person name="Lindquist E."/>
            <person name="LaButti K."/>
            <person name="Lapidus A."/>
            <person name="Lucas S."/>
            <person name="Coutinho P."/>
            <person name="Gong Y."/>
            <person name="Samejima M."/>
            <person name="Mahadevan R."/>
            <person name="Abou-Zaid M."/>
            <person name="de Vries R.P."/>
            <person name="Igarashi K."/>
            <person name="Yadav J.S."/>
            <person name="Grigoriev I.V."/>
            <person name="Master E.R."/>
        </authorList>
    </citation>
    <scope>NUCLEOTIDE SEQUENCE [LARGE SCALE GENOMIC DNA]</scope>
    <source>
        <strain evidence="15 16">HHB-10118-sp</strain>
    </source>
</reference>
<dbReference type="FunCoup" id="K5VY51">
    <property type="interactions" value="361"/>
</dbReference>
<gene>
    <name evidence="15" type="ORF">PHACADRAFT_118264</name>
</gene>
<dbReference type="STRING" id="650164.K5VY51"/>
<dbReference type="GO" id="GO:0006338">
    <property type="term" value="P:chromatin remodeling"/>
    <property type="evidence" value="ECO:0007669"/>
    <property type="project" value="InterPro"/>
</dbReference>
<dbReference type="GO" id="GO:0005634">
    <property type="term" value="C:nucleus"/>
    <property type="evidence" value="ECO:0007669"/>
    <property type="project" value="UniProtKB-SubCell"/>
</dbReference>
<name>K5VY51_PHACS</name>
<evidence type="ECO:0000256" key="4">
    <source>
        <dbReference type="ARBA" id="ARBA00022574"/>
    </source>
</evidence>
<dbReference type="InterPro" id="IPR055410">
    <property type="entry name" value="Beta-prop_CAF1B_HIR1"/>
</dbReference>
<evidence type="ECO:0000256" key="2">
    <source>
        <dbReference type="ARBA" id="ARBA00007306"/>
    </source>
</evidence>
<evidence type="ECO:0000256" key="3">
    <source>
        <dbReference type="ARBA" id="ARBA00022491"/>
    </source>
</evidence>
<evidence type="ECO:0000259" key="13">
    <source>
        <dbReference type="Pfam" id="PF07569"/>
    </source>
</evidence>
<keyword evidence="3 11" id="KW-0678">Repressor</keyword>
<dbReference type="AlphaFoldDB" id="K5VY51"/>
<evidence type="ECO:0000256" key="11">
    <source>
        <dbReference type="RuleBase" id="RU364014"/>
    </source>
</evidence>
<dbReference type="Proteomes" id="UP000008370">
    <property type="component" value="Unassembled WGS sequence"/>
</dbReference>
<evidence type="ECO:0000313" key="16">
    <source>
        <dbReference type="Proteomes" id="UP000008370"/>
    </source>
</evidence>
<feature type="region of interest" description="Disordered" evidence="12">
    <location>
        <begin position="552"/>
        <end position="581"/>
    </location>
</feature>
<feature type="compositionally biased region" description="Low complexity" evidence="12">
    <location>
        <begin position="462"/>
        <end position="488"/>
    </location>
</feature>
<dbReference type="RefSeq" id="XP_007394350.1">
    <property type="nucleotide sequence ID" value="XM_007394288.1"/>
</dbReference>
<evidence type="ECO:0000256" key="9">
    <source>
        <dbReference type="ARBA" id="ARBA00023242"/>
    </source>
</evidence>
<keyword evidence="8 11" id="KW-0804">Transcription</keyword>
<dbReference type="GO" id="GO:0006351">
    <property type="term" value="P:DNA-templated transcription"/>
    <property type="evidence" value="ECO:0007669"/>
    <property type="project" value="InterPro"/>
</dbReference>
<organism evidence="15 16">
    <name type="scientific">Phanerochaete carnosa (strain HHB-10118-sp)</name>
    <name type="common">White-rot fungus</name>
    <name type="synonym">Peniophora carnosa</name>
    <dbReference type="NCBI Taxonomy" id="650164"/>
    <lineage>
        <taxon>Eukaryota</taxon>
        <taxon>Fungi</taxon>
        <taxon>Dikarya</taxon>
        <taxon>Basidiomycota</taxon>
        <taxon>Agaricomycotina</taxon>
        <taxon>Agaricomycetes</taxon>
        <taxon>Polyporales</taxon>
        <taxon>Phanerochaetaceae</taxon>
        <taxon>Phanerochaete</taxon>
    </lineage>
</organism>
<evidence type="ECO:0000256" key="7">
    <source>
        <dbReference type="ARBA" id="ARBA00023015"/>
    </source>
</evidence>
<dbReference type="GO" id="GO:0031491">
    <property type="term" value="F:nucleosome binding"/>
    <property type="evidence" value="ECO:0007669"/>
    <property type="project" value="TreeGrafter"/>
</dbReference>
<feature type="repeat" description="WD" evidence="10">
    <location>
        <begin position="172"/>
        <end position="203"/>
    </location>
</feature>
<dbReference type="GO" id="GO:0000417">
    <property type="term" value="C:HIR complex"/>
    <property type="evidence" value="ECO:0007669"/>
    <property type="project" value="TreeGrafter"/>
</dbReference>
<feature type="region of interest" description="Disordered" evidence="12">
    <location>
        <begin position="460"/>
        <end position="526"/>
    </location>
</feature>
<dbReference type="PANTHER" id="PTHR13831">
    <property type="entry name" value="MEMBER OF THE HIR1 FAMILY OF WD-REPEAT PROTEINS"/>
    <property type="match status" value="1"/>
</dbReference>
<evidence type="ECO:0000256" key="1">
    <source>
        <dbReference type="ARBA" id="ARBA00004123"/>
    </source>
</evidence>
<dbReference type="Pfam" id="PF07569">
    <property type="entry name" value="Hira"/>
    <property type="match status" value="1"/>
</dbReference>
<feature type="domain" description="Protein HIRA-like C-terminal" evidence="13">
    <location>
        <begin position="695"/>
        <end position="893"/>
    </location>
</feature>
<feature type="region of interest" description="Disordered" evidence="12">
    <location>
        <begin position="385"/>
        <end position="421"/>
    </location>
</feature>
<dbReference type="InterPro" id="IPR019775">
    <property type="entry name" value="WD40_repeat_CS"/>
</dbReference>
<accession>K5VY51</accession>
<keyword evidence="5 11" id="KW-0677">Repeat</keyword>
<evidence type="ECO:0000256" key="5">
    <source>
        <dbReference type="ARBA" id="ARBA00022737"/>
    </source>
</evidence>
<dbReference type="InterPro" id="IPR015943">
    <property type="entry name" value="WD40/YVTN_repeat-like_dom_sf"/>
</dbReference>
<evidence type="ECO:0000259" key="14">
    <source>
        <dbReference type="Pfam" id="PF24105"/>
    </source>
</evidence>
<dbReference type="PANTHER" id="PTHR13831:SF0">
    <property type="entry name" value="PROTEIN HIRA"/>
    <property type="match status" value="1"/>
</dbReference>
<dbReference type="CDD" id="cd00200">
    <property type="entry name" value="WD40"/>
    <property type="match status" value="1"/>
</dbReference>
<keyword evidence="4 10" id="KW-0853">WD repeat</keyword>
<dbReference type="OrthoDB" id="1741719at2759"/>
<dbReference type="InParanoid" id="K5VY51"/>
<feature type="repeat" description="WD" evidence="10">
    <location>
        <begin position="72"/>
        <end position="106"/>
    </location>
</feature>
<keyword evidence="16" id="KW-1185">Reference proteome</keyword>
<keyword evidence="6 11" id="KW-0156">Chromatin regulator</keyword>
<dbReference type="Pfam" id="PF24105">
    <property type="entry name" value="Beta-prop_CAF1B_HIR1"/>
    <property type="match status" value="1"/>
</dbReference>
<keyword evidence="9 11" id="KW-0539">Nucleus</keyword>
<dbReference type="EMBL" id="JH930471">
    <property type="protein sequence ID" value="EKM56503.1"/>
    <property type="molecule type" value="Genomic_DNA"/>
</dbReference>
<dbReference type="HOGENOM" id="CLU_004372_3_0_1"/>
<feature type="compositionally biased region" description="Basic and acidic residues" evidence="12">
    <location>
        <begin position="569"/>
        <end position="581"/>
    </location>
</feature>
<sequence length="951" mass="103279">MRFTKPAWVAHRDSSSRDQSKRLSMFSCHVHPDCSRIATGGLDAKVRIWSTKPILNRDSELSGRPPKLLCTLSMHTGPVLTVRWAHSGRWLASGSDDAIIMIWDLDPNARGKVWGSDEVNVEGWKPLKRLPGHESDVTDLAWSPADRYLASVGLDSQVIIWCGFTLERLRRLDQHQGFVKGVCWDPVGEFLATSSDDRTLKIWRTADWGLEAEVKKPFEDSPGTFFRRLSWSPDGAHITASNATNNKGYVFIAAVIARNSWTSEISLVGHENTVEVAAYNPHIFLRDANAPVVASNICSVAALGADDRSVSVWQTKSARPMVVAKEVFERQIMDLSWSSDGLTLYAVSSDGTMAVFSFDPDELEGIAPQSAQELYLKKFGFTPSPLPEGYSHQPEQQDTRMTPPPSPGRTPANAHAQDLGFGIASNGGEVVNKLVAKRKTRKQGQPTFIGSFGGSIPSANVPSAHVPSASTASAPTSTGPITSPTRSTGRSFHEIAGIVPSRPPASSMLLSAPEPPSSSNAFGTGRGASEEVNLDLVYPDEYDMNTEVQISALDTNGRQKRKSSVMDAIDDRPSKARTLGGDRPRDIVAVKELAPASSTIVVYDASSATDAQNVAARLPITPLLTYLKAQAEGSEDLLEARNSEDGSPHEVIFVSGKQTQWLDYLASPVLALAVSSAFCAVAMQDGSLNVYSPTGRRLMPTMSLGASCCLLSASKNCLLALSSSGQVHVWNIKQQRALFPPTSVLPIIGSSPNCTVVSATVRSNGAPLICLSTGISHSYDAALYSWVKLSDSWFAEGSDAWPARTRANTQLATRGIVSTIESSVTEHMPAVASDASRPAWWGTALTLGHFETRMHAAKTLDSPQEYKHALVLYAKKIADEGFRAKAEELVKELFGPMYWRPGREELWSSTLLGFSKRDLLKDVLNIFAKSKTLTKLALDWQDTLKKALNEE</sequence>
<dbReference type="GO" id="GO:0000785">
    <property type="term" value="C:chromatin"/>
    <property type="evidence" value="ECO:0007669"/>
    <property type="project" value="TreeGrafter"/>
</dbReference>
<feature type="repeat" description="WD" evidence="10">
    <location>
        <begin position="130"/>
        <end position="161"/>
    </location>
</feature>
<comment type="similarity">
    <text evidence="2 11">Belongs to the WD repeat HIR1 family.</text>
</comment>